<dbReference type="OrthoDB" id="406368at2759"/>
<protein>
    <submittedName>
        <fullName evidence="1">Outer dense fiber protein 3</fullName>
    </submittedName>
</protein>
<dbReference type="PANTHER" id="PTHR21580:SF28">
    <property type="entry name" value="BOREALIN N-TERMINAL DOMAIN-CONTAINING PROTEIN-RELATED"/>
    <property type="match status" value="1"/>
</dbReference>
<reference evidence="1" key="1">
    <citation type="journal article" date="2014" name="BMC Genomics">
        <title>Characterizing the developmental transcriptome of the oriental fruit fly, Bactrocera dorsalis (Diptera: Tephritidae) through comparative genomic analysis with Drosophila melanogaster utilizing modENCODE datasets.</title>
        <authorList>
            <person name="Geib S.M."/>
            <person name="Calla B."/>
            <person name="Hall B."/>
            <person name="Hou S."/>
            <person name="Manoukis N.C."/>
        </authorList>
    </citation>
    <scope>NUCLEOTIDE SEQUENCE</scope>
    <source>
        <strain evidence="1">Punador</strain>
    </source>
</reference>
<dbReference type="InterPro" id="IPR010736">
    <property type="entry name" value="SHIPPO-rpt"/>
</dbReference>
<organism evidence="1">
    <name type="scientific">Bactrocera dorsalis</name>
    <name type="common">Oriental fruit fly</name>
    <name type="synonym">Dacus dorsalis</name>
    <dbReference type="NCBI Taxonomy" id="27457"/>
    <lineage>
        <taxon>Eukaryota</taxon>
        <taxon>Metazoa</taxon>
        <taxon>Ecdysozoa</taxon>
        <taxon>Arthropoda</taxon>
        <taxon>Hexapoda</taxon>
        <taxon>Insecta</taxon>
        <taxon>Pterygota</taxon>
        <taxon>Neoptera</taxon>
        <taxon>Endopterygota</taxon>
        <taxon>Diptera</taxon>
        <taxon>Brachycera</taxon>
        <taxon>Muscomorpha</taxon>
        <taxon>Tephritoidea</taxon>
        <taxon>Tephritidae</taxon>
        <taxon>Bactrocera</taxon>
        <taxon>Bactrocera</taxon>
    </lineage>
</organism>
<gene>
    <name evidence="1" type="primary">ODF3A</name>
</gene>
<dbReference type="Pfam" id="PF07004">
    <property type="entry name" value="SHIPPO-rpt"/>
    <property type="match status" value="3"/>
</dbReference>
<proteinExistence type="predicted"/>
<name>A0A034W8C4_BACDO</name>
<evidence type="ECO:0000313" key="1">
    <source>
        <dbReference type="EMBL" id="JAC50959.1"/>
    </source>
</evidence>
<dbReference type="EMBL" id="GAKP01007993">
    <property type="protein sequence ID" value="JAC50959.1"/>
    <property type="molecule type" value="Transcribed_RNA"/>
</dbReference>
<accession>A0A034W8C4</accession>
<dbReference type="AlphaFoldDB" id="A0A034W8C4"/>
<dbReference type="GO" id="GO:0005856">
    <property type="term" value="C:cytoskeleton"/>
    <property type="evidence" value="ECO:0007669"/>
    <property type="project" value="TreeGrafter"/>
</dbReference>
<dbReference type="PANTHER" id="PTHR21580">
    <property type="entry name" value="SHIPPO-1-RELATED"/>
    <property type="match status" value="1"/>
</dbReference>
<sequence length="168" mass="18839">MPARPNQAALSPRQWYSRTAQLLQRPQPQKLRPSNMLLRLTPHMKRSQAPNVYKIPTVLGISKEGPIRSAPAFTMAGRQKPRLIPALLLPGPGAYDAEYSVMKYKPPMYTMRGKFKYPSDEHNKPGPGAHCPEKVNLSHVPAYSFGIKHSPYIGQLHEKCDYGFSGIC</sequence>
<dbReference type="InterPro" id="IPR051291">
    <property type="entry name" value="CIMAP"/>
</dbReference>
<dbReference type="EMBL" id="GAKP01007996">
    <property type="protein sequence ID" value="JAC50956.1"/>
    <property type="molecule type" value="Transcribed_RNA"/>
</dbReference>